<accession>A0AAD5CY79</accession>
<gene>
    <name evidence="1" type="ORF">M8C21_029068</name>
</gene>
<dbReference type="SUPFAM" id="SSF52490">
    <property type="entry name" value="Tubulin nucleotide-binding domain-like"/>
    <property type="match status" value="1"/>
</dbReference>
<protein>
    <submittedName>
        <fullName evidence="1">Uncharacterized protein</fullName>
    </submittedName>
</protein>
<dbReference type="AlphaFoldDB" id="A0AAD5CY79"/>
<name>A0AAD5CY79_AMBAR</name>
<organism evidence="1 2">
    <name type="scientific">Ambrosia artemisiifolia</name>
    <name type="common">Common ragweed</name>
    <dbReference type="NCBI Taxonomy" id="4212"/>
    <lineage>
        <taxon>Eukaryota</taxon>
        <taxon>Viridiplantae</taxon>
        <taxon>Streptophyta</taxon>
        <taxon>Embryophyta</taxon>
        <taxon>Tracheophyta</taxon>
        <taxon>Spermatophyta</taxon>
        <taxon>Magnoliopsida</taxon>
        <taxon>eudicotyledons</taxon>
        <taxon>Gunneridae</taxon>
        <taxon>Pentapetalae</taxon>
        <taxon>asterids</taxon>
        <taxon>campanulids</taxon>
        <taxon>Asterales</taxon>
        <taxon>Asteraceae</taxon>
        <taxon>Asteroideae</taxon>
        <taxon>Heliantheae alliance</taxon>
        <taxon>Heliantheae</taxon>
        <taxon>Ambrosia</taxon>
    </lineage>
</organism>
<keyword evidence="2" id="KW-1185">Reference proteome</keyword>
<proteinExistence type="predicted"/>
<sequence>MPTAFFFELKTVHIGQASIQVGNACWELYYLEHGIQTCVERGCHFTKFIDATDAEVAYGLNFLEAFNIDALKRVGSAGMYWKIRHSEHQKPSSNSSI</sequence>
<comment type="caution">
    <text evidence="1">The sequence shown here is derived from an EMBL/GenBank/DDBJ whole genome shotgun (WGS) entry which is preliminary data.</text>
</comment>
<evidence type="ECO:0000313" key="2">
    <source>
        <dbReference type="Proteomes" id="UP001206925"/>
    </source>
</evidence>
<dbReference type="Proteomes" id="UP001206925">
    <property type="component" value="Unassembled WGS sequence"/>
</dbReference>
<dbReference type="EMBL" id="JAMZMK010006126">
    <property type="protein sequence ID" value="KAI7750541.1"/>
    <property type="molecule type" value="Genomic_DNA"/>
</dbReference>
<dbReference type="InterPro" id="IPR036525">
    <property type="entry name" value="Tubulin/FtsZ_GTPase_sf"/>
</dbReference>
<reference evidence="1" key="1">
    <citation type="submission" date="2022-06" db="EMBL/GenBank/DDBJ databases">
        <title>Uncovering the hologenomic basis of an extraordinary plant invasion.</title>
        <authorList>
            <person name="Bieker V.C."/>
            <person name="Martin M.D."/>
            <person name="Gilbert T."/>
            <person name="Hodgins K."/>
            <person name="Battlay P."/>
            <person name="Petersen B."/>
            <person name="Wilson J."/>
        </authorList>
    </citation>
    <scope>NUCLEOTIDE SEQUENCE</scope>
    <source>
        <strain evidence="1">AA19_3_7</strain>
        <tissue evidence="1">Leaf</tissue>
    </source>
</reference>
<evidence type="ECO:0000313" key="1">
    <source>
        <dbReference type="EMBL" id="KAI7750541.1"/>
    </source>
</evidence>
<dbReference type="Gene3D" id="3.40.50.1440">
    <property type="entry name" value="Tubulin/FtsZ, GTPase domain"/>
    <property type="match status" value="1"/>
</dbReference>